<reference evidence="8 9" key="1">
    <citation type="submission" date="2023-11" db="EMBL/GenBank/DDBJ databases">
        <title>Lentzea sokolovensis, sp. nov., Lentzea kristufkii, sp. nov., and Lentzea miocenensis, sp. nov., rare actinobacteria from Sokolov Coal Basin, Miocene lacustrine sediment, Czech Republic.</title>
        <authorList>
            <person name="Lara A."/>
            <person name="Kotroba L."/>
            <person name="Nouioui I."/>
            <person name="Neumann-Schaal M."/>
            <person name="Mast Y."/>
            <person name="Chronakova A."/>
        </authorList>
    </citation>
    <scope>NUCLEOTIDE SEQUENCE [LARGE SCALE GENOMIC DNA]</scope>
    <source>
        <strain evidence="8 9">BCCO 10_0798</strain>
    </source>
</reference>
<name>A0ABU4U573_9PSEU</name>
<dbReference type="InterPro" id="IPR023459">
    <property type="entry name" value="Tscrpt_elong_fac_GreA/B_fam"/>
</dbReference>
<protein>
    <recommendedName>
        <fullName evidence="5">Transcription elongation factor GreA</fullName>
    </recommendedName>
    <alternativeName>
        <fullName evidence="5">Transcript cleavage factor GreA</fullName>
    </alternativeName>
</protein>
<keyword evidence="8" id="KW-0648">Protein biosynthesis</keyword>
<keyword evidence="9" id="KW-1185">Reference proteome</keyword>
<comment type="function">
    <text evidence="4 5">Necessary for efficient RNA polymerase transcription elongation past template-encoded arresting sites. The arresting sites in DNA have the property of trapping a certain fraction of elongating RNA polymerases that pass through, resulting in locked ternary complexes. Cleavage of the nascent transcript by cleavage factors such as GreA or GreB allows the resumption of elongation from the new 3'terminus. GreA releases sequences of 2 to 3 nucleotides.</text>
</comment>
<evidence type="ECO:0000313" key="9">
    <source>
        <dbReference type="Proteomes" id="UP001271792"/>
    </source>
</evidence>
<evidence type="ECO:0000256" key="2">
    <source>
        <dbReference type="ARBA" id="ARBA00023125"/>
    </source>
</evidence>
<keyword evidence="8" id="KW-0251">Elongation factor</keyword>
<evidence type="ECO:0000256" key="5">
    <source>
        <dbReference type="HAMAP-Rule" id="MF_00105"/>
    </source>
</evidence>
<evidence type="ECO:0000259" key="7">
    <source>
        <dbReference type="Pfam" id="PF03449"/>
    </source>
</evidence>
<keyword evidence="1 5" id="KW-0805">Transcription regulation</keyword>
<dbReference type="GO" id="GO:0003746">
    <property type="term" value="F:translation elongation factor activity"/>
    <property type="evidence" value="ECO:0007669"/>
    <property type="project" value="UniProtKB-KW"/>
</dbReference>
<dbReference type="Gene3D" id="1.10.287.180">
    <property type="entry name" value="Transcription elongation factor, GreA/GreB, N-terminal domain"/>
    <property type="match status" value="1"/>
</dbReference>
<dbReference type="InterPro" id="IPR028624">
    <property type="entry name" value="Tscrpt_elong_fac_GreA/B"/>
</dbReference>
<dbReference type="EMBL" id="JAXAVV010000032">
    <property type="protein sequence ID" value="MDX8055718.1"/>
    <property type="molecule type" value="Genomic_DNA"/>
</dbReference>
<gene>
    <name evidence="5 8" type="primary">greA</name>
    <name evidence="8" type="ORF">SK571_40620</name>
</gene>
<feature type="domain" description="Transcription elongation factor GreA/GreB C-terminal" evidence="6">
    <location>
        <begin position="85"/>
        <end position="158"/>
    </location>
</feature>
<comment type="caution">
    <text evidence="8">The sequence shown here is derived from an EMBL/GenBank/DDBJ whole genome shotgun (WGS) entry which is preliminary data.</text>
</comment>
<dbReference type="HAMAP" id="MF_00105">
    <property type="entry name" value="GreA_GreB"/>
    <property type="match status" value="1"/>
</dbReference>
<evidence type="ECO:0000256" key="3">
    <source>
        <dbReference type="ARBA" id="ARBA00023163"/>
    </source>
</evidence>
<proteinExistence type="inferred from homology"/>
<dbReference type="Gene3D" id="3.10.50.30">
    <property type="entry name" value="Transcription elongation factor, GreA/GreB, C-terminal domain"/>
    <property type="match status" value="1"/>
</dbReference>
<dbReference type="SUPFAM" id="SSF54534">
    <property type="entry name" value="FKBP-like"/>
    <property type="match status" value="1"/>
</dbReference>
<dbReference type="PANTHER" id="PTHR30437">
    <property type="entry name" value="TRANSCRIPTION ELONGATION FACTOR GREA"/>
    <property type="match status" value="1"/>
</dbReference>
<dbReference type="PANTHER" id="PTHR30437:SF4">
    <property type="entry name" value="TRANSCRIPTION ELONGATION FACTOR GREA"/>
    <property type="match status" value="1"/>
</dbReference>
<dbReference type="Proteomes" id="UP001271792">
    <property type="component" value="Unassembled WGS sequence"/>
</dbReference>
<dbReference type="SUPFAM" id="SSF46557">
    <property type="entry name" value="GreA transcript cleavage protein, N-terminal domain"/>
    <property type="match status" value="1"/>
</dbReference>
<dbReference type="InterPro" id="IPR036953">
    <property type="entry name" value="GreA/GreB_C_sf"/>
</dbReference>
<evidence type="ECO:0000256" key="4">
    <source>
        <dbReference type="ARBA" id="ARBA00024916"/>
    </source>
</evidence>
<dbReference type="InterPro" id="IPR022691">
    <property type="entry name" value="Tscrpt_elong_fac_GreA/B_N"/>
</dbReference>
<feature type="domain" description="Transcription elongation factor GreA/GreB N-terminal" evidence="7">
    <location>
        <begin position="11"/>
        <end position="79"/>
    </location>
</feature>
<evidence type="ECO:0000313" key="8">
    <source>
        <dbReference type="EMBL" id="MDX8055718.1"/>
    </source>
</evidence>
<keyword evidence="2 5" id="KW-0238">DNA-binding</keyword>
<comment type="similarity">
    <text evidence="5">Belongs to the GreA/GreB family.</text>
</comment>
<dbReference type="Pfam" id="PF01272">
    <property type="entry name" value="GreA_GreB"/>
    <property type="match status" value="1"/>
</dbReference>
<evidence type="ECO:0000256" key="1">
    <source>
        <dbReference type="ARBA" id="ARBA00023015"/>
    </source>
</evidence>
<dbReference type="PIRSF" id="PIRSF006092">
    <property type="entry name" value="GreA_GreB"/>
    <property type="match status" value="1"/>
</dbReference>
<organism evidence="8 9">
    <name type="scientific">Lentzea kristufekii</name>
    <dbReference type="NCBI Taxonomy" id="3095430"/>
    <lineage>
        <taxon>Bacteria</taxon>
        <taxon>Bacillati</taxon>
        <taxon>Actinomycetota</taxon>
        <taxon>Actinomycetes</taxon>
        <taxon>Pseudonocardiales</taxon>
        <taxon>Pseudonocardiaceae</taxon>
        <taxon>Lentzea</taxon>
    </lineage>
</organism>
<dbReference type="NCBIfam" id="NF001262">
    <property type="entry name" value="PRK00226.1-3"/>
    <property type="match status" value="1"/>
</dbReference>
<dbReference type="RefSeq" id="WP_090007240.1">
    <property type="nucleotide sequence ID" value="NZ_JAXAVV010000032.1"/>
</dbReference>
<sequence>MVTVSDTQVTWLTQEAYDRLKAELDELIAYRPVMAAEINARREEGDLRENGGYHAAREEQGKQEARIRQLHELLQAAKVGEAPTTKGVAAPGTVLTIRYEGDDETETFLLATREEGAHGEMEVYSPLSPLGKALNGAKDGETVSYELPNGKQQKVTLISAVPYQS</sequence>
<evidence type="ECO:0000259" key="6">
    <source>
        <dbReference type="Pfam" id="PF01272"/>
    </source>
</evidence>
<accession>A0ABU4U573</accession>
<dbReference type="InterPro" id="IPR001437">
    <property type="entry name" value="Tscrpt_elong_fac_GreA/B_C"/>
</dbReference>
<dbReference type="Pfam" id="PF03449">
    <property type="entry name" value="GreA_GreB_N"/>
    <property type="match status" value="1"/>
</dbReference>
<dbReference type="InterPro" id="IPR036805">
    <property type="entry name" value="Tscrpt_elong_fac_GreA/B_N_sf"/>
</dbReference>
<keyword evidence="3 5" id="KW-0804">Transcription</keyword>